<dbReference type="InterPro" id="IPR036322">
    <property type="entry name" value="WD40_repeat_dom_sf"/>
</dbReference>
<accession>A0A835UX16</accession>
<dbReference type="PANTHER" id="PTHR15052:SF2">
    <property type="entry name" value="GENERAL TRANSCRIPTION FACTOR 3C POLYPEPTIDE 2"/>
    <property type="match status" value="1"/>
</dbReference>
<dbReference type="SMART" id="SM00384">
    <property type="entry name" value="AT_hook"/>
    <property type="match status" value="5"/>
</dbReference>
<keyword evidence="3" id="KW-0539">Nucleus</keyword>
<dbReference type="SUPFAM" id="SSF50978">
    <property type="entry name" value="WD40 repeat-like"/>
    <property type="match status" value="1"/>
</dbReference>
<dbReference type="EMBL" id="JADCNM010000007">
    <property type="protein sequence ID" value="KAG0474911.1"/>
    <property type="molecule type" value="Genomic_DNA"/>
</dbReference>
<proteinExistence type="predicted"/>
<reference evidence="5 6" key="1">
    <citation type="journal article" date="2020" name="Nat. Food">
        <title>A phased Vanilla planifolia genome enables genetic improvement of flavour and production.</title>
        <authorList>
            <person name="Hasing T."/>
            <person name="Tang H."/>
            <person name="Brym M."/>
            <person name="Khazi F."/>
            <person name="Huang T."/>
            <person name="Chambers A.H."/>
        </authorList>
    </citation>
    <scope>NUCLEOTIDE SEQUENCE [LARGE SCALE GENOMIC DNA]</scope>
    <source>
        <tissue evidence="5">Leaf</tissue>
    </source>
</reference>
<feature type="region of interest" description="Disordered" evidence="4">
    <location>
        <begin position="271"/>
        <end position="322"/>
    </location>
</feature>
<organism evidence="5 6">
    <name type="scientific">Vanilla planifolia</name>
    <name type="common">Vanilla</name>
    <dbReference type="NCBI Taxonomy" id="51239"/>
    <lineage>
        <taxon>Eukaryota</taxon>
        <taxon>Viridiplantae</taxon>
        <taxon>Streptophyta</taxon>
        <taxon>Embryophyta</taxon>
        <taxon>Tracheophyta</taxon>
        <taxon>Spermatophyta</taxon>
        <taxon>Magnoliopsida</taxon>
        <taxon>Liliopsida</taxon>
        <taxon>Asparagales</taxon>
        <taxon>Orchidaceae</taxon>
        <taxon>Vanilloideae</taxon>
        <taxon>Vanilleae</taxon>
        <taxon>Vanilla</taxon>
    </lineage>
</organism>
<dbReference type="Proteomes" id="UP000639772">
    <property type="component" value="Chromosome 7"/>
</dbReference>
<feature type="region of interest" description="Disordered" evidence="4">
    <location>
        <begin position="370"/>
        <end position="398"/>
    </location>
</feature>
<dbReference type="PRINTS" id="PR00929">
    <property type="entry name" value="ATHOOK"/>
</dbReference>
<gene>
    <name evidence="5" type="ORF">HPP92_014597</name>
</gene>
<feature type="compositionally biased region" description="Basic and acidic residues" evidence="4">
    <location>
        <begin position="209"/>
        <end position="218"/>
    </location>
</feature>
<dbReference type="InterPro" id="IPR017956">
    <property type="entry name" value="AT_hook_DNA-bd_motif"/>
</dbReference>
<dbReference type="InterPro" id="IPR001680">
    <property type="entry name" value="WD40_rpt"/>
</dbReference>
<dbReference type="PANTHER" id="PTHR15052">
    <property type="entry name" value="RNA POLYMERASE III TRANSCRIPTION INITIATION FACTOR COMPLEX SUBUNIT"/>
    <property type="match status" value="1"/>
</dbReference>
<feature type="compositionally biased region" description="Basic residues" evidence="4">
    <location>
        <begin position="295"/>
        <end position="320"/>
    </location>
</feature>
<evidence type="ECO:0000256" key="3">
    <source>
        <dbReference type="ARBA" id="ARBA00023242"/>
    </source>
</evidence>
<dbReference type="InterPro" id="IPR052416">
    <property type="entry name" value="GTF3C_component"/>
</dbReference>
<dbReference type="GO" id="GO:0006383">
    <property type="term" value="P:transcription by RNA polymerase III"/>
    <property type="evidence" value="ECO:0007669"/>
    <property type="project" value="TreeGrafter"/>
</dbReference>
<dbReference type="GO" id="GO:0005634">
    <property type="term" value="C:nucleus"/>
    <property type="evidence" value="ECO:0007669"/>
    <property type="project" value="UniProtKB-SubCell"/>
</dbReference>
<dbReference type="InterPro" id="IPR015943">
    <property type="entry name" value="WD40/YVTN_repeat-like_dom_sf"/>
</dbReference>
<feature type="region of interest" description="Disordered" evidence="4">
    <location>
        <begin position="209"/>
        <end position="237"/>
    </location>
</feature>
<comment type="subcellular location">
    <subcellularLocation>
        <location evidence="1">Nucleus</location>
    </subcellularLocation>
</comment>
<protein>
    <submittedName>
        <fullName evidence="5">Uncharacterized protein</fullName>
    </submittedName>
</protein>
<dbReference type="GO" id="GO:0000127">
    <property type="term" value="C:transcription factor TFIIIC complex"/>
    <property type="evidence" value="ECO:0007669"/>
    <property type="project" value="TreeGrafter"/>
</dbReference>
<dbReference type="SMART" id="SM00320">
    <property type="entry name" value="WD40"/>
    <property type="match status" value="4"/>
</dbReference>
<evidence type="ECO:0000313" key="5">
    <source>
        <dbReference type="EMBL" id="KAG0474911.1"/>
    </source>
</evidence>
<dbReference type="OrthoDB" id="4703at2759"/>
<evidence type="ECO:0000256" key="1">
    <source>
        <dbReference type="ARBA" id="ARBA00004123"/>
    </source>
</evidence>
<keyword evidence="2" id="KW-0804">Transcription</keyword>
<evidence type="ECO:0000256" key="4">
    <source>
        <dbReference type="SAM" id="MobiDB-lite"/>
    </source>
</evidence>
<dbReference type="Gene3D" id="2.130.10.10">
    <property type="entry name" value="YVTN repeat-like/Quinoprotein amine dehydrogenase"/>
    <property type="match status" value="1"/>
</dbReference>
<dbReference type="AlphaFoldDB" id="A0A835UX16"/>
<comment type="caution">
    <text evidence="5">The sequence shown here is derived from an EMBL/GenBank/DDBJ whole genome shotgun (WGS) entry which is preliminary data.</text>
</comment>
<evidence type="ECO:0000313" key="6">
    <source>
        <dbReference type="Proteomes" id="UP000639772"/>
    </source>
</evidence>
<sequence length="1146" mass="127398">MDGIGKDKEEANIICKNSCFEIKDGVPILTFDSSGENFLNDMETILVLCGQNKEDGFEASDVEHFKARITFLRDWKQFYFCEWMPFQYQSKTINFSSIVDSEEDKHAINGINLPPFSSAAVPKKQMEGLRGTESFENDDFVLHVGGSVWALDWCPRLHEDGGHNVKCEYLAVAVHPIGSDYHKIGEQLSGRGVIQIWCFLNLVDKEESPKLHSRDMRSRGRPRKSSISRPNGVERNHFDAEVSNMQFTLSGVGSSKASYLSNEFITNQVPNNSNKVGDFDCNNEANPSDDDHIERPRKRRGRPKKNTVPKICKPRGRPRKCAVSVQNNFDMEGSYAPSSSKASSLPNEYITNQVPSNSCKVGDFNCNNEVNPSDGNHIERPRKQRGRPKNDTVPKICKPRGRPRKCALLVQNNFNMEGSYAPSCSKDPDTSNDGCVLKESHGNELPRKMYSAGDVDGNIEAGHGVNHIESSRKHQGRTKNVPVANVSIPNEKSRKSPNLGSYDSAVIYDGHLLNSSSLSDSRDMANFSRHDDISFACYKEGSQNSITSVSDQSGRHGRSFSHKLVHDHPEMTTDDFNVPLASFLHYGSNGKDKSFAHGRKNSKKSPFHNEGNVAQPCKENLLVLPISIGCEAPRENVSEKVIQDKNWEVKDDAAITHNGNDQALETNHSITKEMTNGLEDRKLQLRKKMILNMDKSVVSASSPIILERGLEPIVQTSHCWELTTKKPPPSKCFIPEGIALPRLVLSLAHNGKVAWDLKWRPLDEPGSEGMHHMGYLALLLGNGSLEVWEVPLPNVVKFLYTACHAEGTDPRFLKLQPVFSCSKVKFRDRQSIPLTLEWSPSGSHDLILVGCHDGTVALWKFCPQHSSEDTKPLQCFTADAVPIRALAWAPDESDVECSNLIVTAGHGGLKFWDLRDPYRPLWDLYPVQRAILGIDWLKNPRCVIIAYEDGNMRLVSLANVANDVPVTGEILTRTKQAGLHTYLCSSFAIWSVQVSRSTGLVAYCSADGCTSYFQLTAEAVDKQAYRYRKPHFLCGSITEEGSLLKINTPSKCTPLPKLSVLSRKTVDVKKPSKSSHSDGDGFQEKGEACLSKGDELKTQRVLGFPPKSVALHKVRWNMNKGSGRWLCYGGAAGIVRCQAISSKSLV</sequence>
<name>A0A835UX16_VANPL</name>
<dbReference type="GO" id="GO:0003677">
    <property type="term" value="F:DNA binding"/>
    <property type="evidence" value="ECO:0007669"/>
    <property type="project" value="InterPro"/>
</dbReference>
<evidence type="ECO:0000256" key="2">
    <source>
        <dbReference type="ARBA" id="ARBA00023163"/>
    </source>
</evidence>